<evidence type="ECO:0000313" key="4">
    <source>
        <dbReference type="EMBL" id="QPL15988.1"/>
    </source>
</evidence>
<keyword evidence="3" id="KW-0687">Ribonucleoprotein</keyword>
<accession>A0A7T0M4Q0</accession>
<protein>
    <submittedName>
        <fullName evidence="4">Ribosomal protein S8</fullName>
    </submittedName>
</protein>
<evidence type="ECO:0000256" key="3">
    <source>
        <dbReference type="ARBA" id="ARBA00023274"/>
    </source>
</evidence>
<keyword evidence="2 4" id="KW-0689">Ribosomal protein</keyword>
<organism evidence="4">
    <name type="scientific">Halteria grandinella</name>
    <dbReference type="NCBI Taxonomy" id="5974"/>
    <lineage>
        <taxon>Eukaryota</taxon>
        <taxon>Sar</taxon>
        <taxon>Alveolata</taxon>
        <taxon>Ciliophora</taxon>
        <taxon>Intramacronucleata</taxon>
        <taxon>Spirotrichea</taxon>
        <taxon>Stichotrichia</taxon>
        <taxon>Sporadotrichida</taxon>
        <taxon>Halteriidae</taxon>
        <taxon>Halteria</taxon>
    </lineage>
</organism>
<evidence type="ECO:0000256" key="2">
    <source>
        <dbReference type="ARBA" id="ARBA00022980"/>
    </source>
</evidence>
<dbReference type="AlphaFoldDB" id="A0A7T0M4Q0"/>
<keyword evidence="4" id="KW-0496">Mitochondrion</keyword>
<reference evidence="4" key="1">
    <citation type="submission" date="2020-05" db="EMBL/GenBank/DDBJ databases">
        <title>Characterization and comparative analysis of mitochondrial genomes of the highly differentiated ciliated protists shed light on the diversity and evolution of the linear molecular architecture.</title>
        <authorList>
            <person name="Zhang T."/>
            <person name="Li C."/>
            <person name="Zhang X."/>
            <person name="Wang C."/>
            <person name="Roger A.J."/>
            <person name="Song W."/>
            <person name="Gao F."/>
        </authorList>
    </citation>
    <scope>NUCLEOTIDE SEQUENCE</scope>
</reference>
<proteinExistence type="inferred from homology"/>
<dbReference type="InterPro" id="IPR035987">
    <property type="entry name" value="Ribosomal_uS8_sf"/>
</dbReference>
<dbReference type="GO" id="GO:0003735">
    <property type="term" value="F:structural constituent of ribosome"/>
    <property type="evidence" value="ECO:0007669"/>
    <property type="project" value="InterPro"/>
</dbReference>
<dbReference type="GO" id="GO:0006412">
    <property type="term" value="P:translation"/>
    <property type="evidence" value="ECO:0007669"/>
    <property type="project" value="InterPro"/>
</dbReference>
<evidence type="ECO:0000256" key="1">
    <source>
        <dbReference type="ARBA" id="ARBA00006471"/>
    </source>
</evidence>
<sequence>MLGLMSMGSNPVFPNISNYYNLSIISNLINTHKLQKSLTFKILYSQKNLNIVKIFKNINLIYKYSLIQKNNINYILINLNFFNTKKIGTNLKIISKPSKKVYISYTALRLLAKRTGRSIFLISTVNGIITHHEALKYKLSGIVIGFVTL</sequence>
<comment type="similarity">
    <text evidence="1">Belongs to the universal ribosomal protein uS8 family.</text>
</comment>
<dbReference type="Gene3D" id="3.30.1490.10">
    <property type="match status" value="1"/>
</dbReference>
<dbReference type="GeneID" id="63661414"/>
<dbReference type="SUPFAM" id="SSF56047">
    <property type="entry name" value="Ribosomal protein S8"/>
    <property type="match status" value="1"/>
</dbReference>
<dbReference type="EMBL" id="MT471317">
    <property type="protein sequence ID" value="QPL15988.1"/>
    <property type="molecule type" value="Genomic_DNA"/>
</dbReference>
<dbReference type="Pfam" id="PF00410">
    <property type="entry name" value="Ribosomal_S8"/>
    <property type="match status" value="1"/>
</dbReference>
<name>A0A7T0M4Q0_HALGN</name>
<gene>
    <name evidence="4" type="primary">rps8</name>
</gene>
<dbReference type="GO" id="GO:0005840">
    <property type="term" value="C:ribosome"/>
    <property type="evidence" value="ECO:0007669"/>
    <property type="project" value="UniProtKB-KW"/>
</dbReference>
<geneLocation type="mitochondrion" evidence="4"/>
<dbReference type="InterPro" id="IPR000630">
    <property type="entry name" value="Ribosomal_uS8"/>
</dbReference>
<dbReference type="RefSeq" id="YP_010049583.1">
    <property type="nucleotide sequence ID" value="NC_054370.1"/>
</dbReference>
<dbReference type="GO" id="GO:1990904">
    <property type="term" value="C:ribonucleoprotein complex"/>
    <property type="evidence" value="ECO:0007669"/>
    <property type="project" value="UniProtKB-KW"/>
</dbReference>